<proteinExistence type="predicted"/>
<comment type="caution">
    <text evidence="1">The sequence shown here is derived from an EMBL/GenBank/DDBJ whole genome shotgun (WGS) entry which is preliminary data.</text>
</comment>
<sequence>MLDLGHPHTQHIFRASAIQDRIRVHIRHIKEGAEPADCARRFEDIAQRIIPELHQLNRDHFGSSAGITRHLEEIALAATQQDVELCGRLFHAMADGMGDNNFGTWAI</sequence>
<name>A0AAE3T0A2_9BURK</name>
<reference evidence="1" key="1">
    <citation type="submission" date="2023-01" db="EMBL/GenBank/DDBJ databases">
        <title>Xenophilus mangrovi sp. nov., isolated from soil of Mangrove nature reserve.</title>
        <authorList>
            <person name="Xu S."/>
            <person name="Liu Z."/>
            <person name="Xu Y."/>
        </authorList>
    </citation>
    <scope>NUCLEOTIDE SEQUENCE</scope>
    <source>
        <strain evidence="1">YW8</strain>
    </source>
</reference>
<evidence type="ECO:0000313" key="2">
    <source>
        <dbReference type="Proteomes" id="UP001212602"/>
    </source>
</evidence>
<accession>A0AAE3T0A2</accession>
<gene>
    <name evidence="1" type="ORF">PGB34_16710</name>
</gene>
<protein>
    <submittedName>
        <fullName evidence="1">Uncharacterized protein</fullName>
    </submittedName>
</protein>
<dbReference type="RefSeq" id="WP_271429242.1">
    <property type="nucleotide sequence ID" value="NZ_JAQIPB010000008.1"/>
</dbReference>
<keyword evidence="2" id="KW-1185">Reference proteome</keyword>
<dbReference type="AlphaFoldDB" id="A0AAE3T0A2"/>
<dbReference type="Proteomes" id="UP001212602">
    <property type="component" value="Unassembled WGS sequence"/>
</dbReference>
<organism evidence="1 2">
    <name type="scientific">Xenophilus arseniciresistens</name>
    <dbReference type="NCBI Taxonomy" id="1283306"/>
    <lineage>
        <taxon>Bacteria</taxon>
        <taxon>Pseudomonadati</taxon>
        <taxon>Pseudomonadota</taxon>
        <taxon>Betaproteobacteria</taxon>
        <taxon>Burkholderiales</taxon>
        <taxon>Comamonadaceae</taxon>
        <taxon>Xenophilus</taxon>
    </lineage>
</organism>
<dbReference type="EMBL" id="JAQIPB010000008">
    <property type="protein sequence ID" value="MDA7418007.1"/>
    <property type="molecule type" value="Genomic_DNA"/>
</dbReference>
<evidence type="ECO:0000313" key="1">
    <source>
        <dbReference type="EMBL" id="MDA7418007.1"/>
    </source>
</evidence>